<dbReference type="EMBL" id="LBDA02000006">
    <property type="protein sequence ID" value="OIK29189.1"/>
    <property type="molecule type" value="Genomic_DNA"/>
</dbReference>
<dbReference type="InterPro" id="IPR036890">
    <property type="entry name" value="HATPase_C_sf"/>
</dbReference>
<dbReference type="InterPro" id="IPR003594">
    <property type="entry name" value="HATPase_dom"/>
</dbReference>
<dbReference type="Proteomes" id="UP000034838">
    <property type="component" value="Unassembled WGS sequence"/>
</dbReference>
<protein>
    <submittedName>
        <fullName evidence="3">ATP-binding protein</fullName>
    </submittedName>
</protein>
<keyword evidence="1" id="KW-0418">Kinase</keyword>
<dbReference type="CDD" id="cd16936">
    <property type="entry name" value="HATPase_RsbW-like"/>
    <property type="match status" value="1"/>
</dbReference>
<dbReference type="PANTHER" id="PTHR35526">
    <property type="entry name" value="ANTI-SIGMA-F FACTOR RSBW-RELATED"/>
    <property type="match status" value="1"/>
</dbReference>
<keyword evidence="3" id="KW-0547">Nucleotide-binding</keyword>
<comment type="caution">
    <text evidence="3">The sequence shown here is derived from an EMBL/GenBank/DDBJ whole genome shotgun (WGS) entry which is preliminary data.</text>
</comment>
<dbReference type="PANTHER" id="PTHR35526:SF3">
    <property type="entry name" value="ANTI-SIGMA-F FACTOR RSBW"/>
    <property type="match status" value="1"/>
</dbReference>
<sequence>MEDRSSLKAVGWARTLPLHSGAKAARDWTRAHLETLGWTRTAPELVDSIVLIVSELVTNAHVHARSTAQLILTCDEGCLHVTVHDADPGLPRPRRPGTDSPGGRGLLLVDALAHDWEIHRCPRGKDVIACFRPPAHPSAA</sequence>
<keyword evidence="3" id="KW-0067">ATP-binding</keyword>
<dbReference type="Pfam" id="PF13581">
    <property type="entry name" value="HATPase_c_2"/>
    <property type="match status" value="1"/>
</dbReference>
<reference evidence="3" key="1">
    <citation type="submission" date="2016-10" db="EMBL/GenBank/DDBJ databases">
        <title>Genome sequence of Streptomyces malaysiense MUSC 136.</title>
        <authorList>
            <person name="Lee L.-H."/>
            <person name="Ser H.-L."/>
        </authorList>
    </citation>
    <scope>NUCLEOTIDE SEQUENCE [LARGE SCALE GENOMIC DNA]</scope>
    <source>
        <strain evidence="3">MUSC 136</strain>
    </source>
</reference>
<feature type="domain" description="Histidine kinase/HSP90-like ATPase" evidence="2">
    <location>
        <begin position="23"/>
        <end position="130"/>
    </location>
</feature>
<dbReference type="GO" id="GO:0004674">
    <property type="term" value="F:protein serine/threonine kinase activity"/>
    <property type="evidence" value="ECO:0007669"/>
    <property type="project" value="UniProtKB-KW"/>
</dbReference>
<evidence type="ECO:0000313" key="4">
    <source>
        <dbReference type="Proteomes" id="UP000034838"/>
    </source>
</evidence>
<dbReference type="GO" id="GO:0005524">
    <property type="term" value="F:ATP binding"/>
    <property type="evidence" value="ECO:0007669"/>
    <property type="project" value="UniProtKB-KW"/>
</dbReference>
<organism evidence="3 4">
    <name type="scientific">Streptomyces malaysiense</name>
    <dbReference type="NCBI Taxonomy" id="1428626"/>
    <lineage>
        <taxon>Bacteria</taxon>
        <taxon>Bacillati</taxon>
        <taxon>Actinomycetota</taxon>
        <taxon>Actinomycetes</taxon>
        <taxon>Kitasatosporales</taxon>
        <taxon>Streptomycetaceae</taxon>
        <taxon>Streptomyces</taxon>
    </lineage>
</organism>
<dbReference type="InterPro" id="IPR050267">
    <property type="entry name" value="Anti-sigma-factor_SerPK"/>
</dbReference>
<dbReference type="OrthoDB" id="3853431at2"/>
<dbReference type="Gene3D" id="3.30.565.10">
    <property type="entry name" value="Histidine kinase-like ATPase, C-terminal domain"/>
    <property type="match status" value="1"/>
</dbReference>
<keyword evidence="4" id="KW-1185">Reference proteome</keyword>
<evidence type="ECO:0000259" key="2">
    <source>
        <dbReference type="Pfam" id="PF13581"/>
    </source>
</evidence>
<dbReference type="RefSeq" id="WP_046421130.1">
    <property type="nucleotide sequence ID" value="NZ_LBDA02000006.1"/>
</dbReference>
<dbReference type="SUPFAM" id="SSF55874">
    <property type="entry name" value="ATPase domain of HSP90 chaperone/DNA topoisomerase II/histidine kinase"/>
    <property type="match status" value="1"/>
</dbReference>
<evidence type="ECO:0000256" key="1">
    <source>
        <dbReference type="ARBA" id="ARBA00022527"/>
    </source>
</evidence>
<keyword evidence="1" id="KW-0808">Transferase</keyword>
<evidence type="ECO:0000313" key="3">
    <source>
        <dbReference type="EMBL" id="OIK29189.1"/>
    </source>
</evidence>
<accession>A0A1J4Q7L5</accession>
<proteinExistence type="predicted"/>
<keyword evidence="1" id="KW-0723">Serine/threonine-protein kinase</keyword>
<dbReference type="AlphaFoldDB" id="A0A1J4Q7L5"/>
<name>A0A1J4Q7L5_9ACTN</name>
<gene>
    <name evidence="3" type="ORF">VT52_003325</name>
</gene>